<evidence type="ECO:0000313" key="6">
    <source>
        <dbReference type="Proteomes" id="UP001437256"/>
    </source>
</evidence>
<dbReference type="CDD" id="cd00761">
    <property type="entry name" value="Glyco_tranf_GTA_type"/>
    <property type="match status" value="1"/>
</dbReference>
<sequence>MANFVDRPSPIPAEKDVYLITGGCGFIVSDGNDSFYLWTQSNAEMFLKGSATAKSLHTKGHRVRIADIRALPANDICTEYVQGTLSDPTFCDAIMKDVHTVLHFAANMGGMGTIHEANDFTLYNENHTMTTNLLETAIRAGVTRLLYASSACVYPAHLQSSSGDGDVQLRETDAWTGSCPSPQGLYGLEKLHGEILVRQYTNKLSVRIARLHNVFGPGGSWRDGREKAPAALARKAVVLKRMGRAGPTFEIWGDGSQRRSFLYIDDCVEGLLRLLNSNHSEPINIGSDHSIDIKSLAVMALRSAGVDPSAVTFTYDTDKPVGVRSRNSHNELAQSVLGWTPQISLDEGMRRTVAWIDSELGQLLALEDDHPTLLHQLQHSTVVNLGDNTVTFAVLLPITSRGTGTPSTCLVHLQKFAASLSSTTWRDVRENNFRIKVYLAIDDDDEFLLMDAKAESVLQKECVWDVIRIVCKFPKGHVCSLWRKCATAAWEDGCDYFALFGDDVELLDEGWLRGIHKTFQELAGQNPNHIRGFGCVAFTDISFPGMPTFPVIHRTHMDIFNGEVIPSTFVNQDGDPFLYQLYRRFGCSIMAPFRLHNSIGGSNGARYEKQHLNGWTFDVLDNATSSVEKWLDPHQEHGIGRKLTLDVIIPSFRVQLGTLVPILELESSSTCSVMFIIIIDDPRSSGITDLQLKYGHRPDVRIRVNTSNLGASETRNRGMAESAAEWVFFLDDDVVPDSDILVEAEKVIRTNLNAAGFVGTTNFPPADTIFKTAVHLAGVTFFWDIATKLTEDIPWGVTANLVARRNNDGVQYDPIFPKTGGGEDIEFCVRKRDLFVADGKQGFLAAPEVVATHPWWHEGQRGYRRFFMWAKGDGALIALFPQHSYSEISPTSAHLFLYTSALTSLGVVTAQWSLAATGVVGFASTFIINVVHDLLRHLVREKTIDTRSTVTGIYWIVAVAESAVIRMVSEVGRVVGQVERGEWSMILRHRRFDWFVNRVGGEPIANERKNSRERFFLWLFVAVIILAIFPM</sequence>
<keyword evidence="2" id="KW-0472">Membrane</keyword>
<dbReference type="Gene3D" id="3.90.550.10">
    <property type="entry name" value="Spore Coat Polysaccharide Biosynthesis Protein SpsA, Chain A"/>
    <property type="match status" value="1"/>
</dbReference>
<comment type="similarity">
    <text evidence="1">Belongs to the NAD(P)-dependent epimerase/dehydratase family.</text>
</comment>
<dbReference type="InterPro" id="IPR029044">
    <property type="entry name" value="Nucleotide-diphossugar_trans"/>
</dbReference>
<comment type="caution">
    <text evidence="5">The sequence shown here is derived from an EMBL/GenBank/DDBJ whole genome shotgun (WGS) entry which is preliminary data.</text>
</comment>
<evidence type="ECO:0000256" key="1">
    <source>
        <dbReference type="ARBA" id="ARBA00007637"/>
    </source>
</evidence>
<dbReference type="SUPFAM" id="SSF51735">
    <property type="entry name" value="NAD(P)-binding Rossmann-fold domains"/>
    <property type="match status" value="1"/>
</dbReference>
<keyword evidence="2" id="KW-1133">Transmembrane helix</keyword>
<evidence type="ECO:0000259" key="3">
    <source>
        <dbReference type="Pfam" id="PF00535"/>
    </source>
</evidence>
<dbReference type="Pfam" id="PF01370">
    <property type="entry name" value="Epimerase"/>
    <property type="match status" value="1"/>
</dbReference>
<dbReference type="Proteomes" id="UP001437256">
    <property type="component" value="Unassembled WGS sequence"/>
</dbReference>
<dbReference type="InterPro" id="IPR001173">
    <property type="entry name" value="Glyco_trans_2-like"/>
</dbReference>
<feature type="transmembrane region" description="Helical" evidence="2">
    <location>
        <begin position="1015"/>
        <end position="1030"/>
    </location>
</feature>
<dbReference type="Gene3D" id="3.40.50.720">
    <property type="entry name" value="NAD(P)-binding Rossmann-like Domain"/>
    <property type="match status" value="1"/>
</dbReference>
<dbReference type="Pfam" id="PF00535">
    <property type="entry name" value="Glycos_transf_2"/>
    <property type="match status" value="1"/>
</dbReference>
<gene>
    <name evidence="5" type="ORF">AAF712_009759</name>
</gene>
<evidence type="ECO:0000256" key="2">
    <source>
        <dbReference type="SAM" id="Phobius"/>
    </source>
</evidence>
<keyword evidence="2" id="KW-0812">Transmembrane</keyword>
<evidence type="ECO:0000259" key="4">
    <source>
        <dbReference type="Pfam" id="PF01370"/>
    </source>
</evidence>
<feature type="transmembrane region" description="Helical" evidence="2">
    <location>
        <begin position="912"/>
        <end position="932"/>
    </location>
</feature>
<dbReference type="EMBL" id="JBBXMP010000083">
    <property type="protein sequence ID" value="KAL0063364.1"/>
    <property type="molecule type" value="Genomic_DNA"/>
</dbReference>
<reference evidence="5 6" key="1">
    <citation type="submission" date="2024-05" db="EMBL/GenBank/DDBJ databases">
        <title>A draft genome resource for the thread blight pathogen Marasmius tenuissimus strain MS-2.</title>
        <authorList>
            <person name="Yulfo-Soto G.E."/>
            <person name="Baruah I.K."/>
            <person name="Amoako-Attah I."/>
            <person name="Bukari Y."/>
            <person name="Meinhardt L.W."/>
            <person name="Bailey B.A."/>
            <person name="Cohen S.P."/>
        </authorList>
    </citation>
    <scope>NUCLEOTIDE SEQUENCE [LARGE SCALE GENOMIC DNA]</scope>
    <source>
        <strain evidence="5 6">MS-2</strain>
    </source>
</reference>
<protein>
    <recommendedName>
        <fullName evidence="7">Glycosyltransferase family 2 protein</fullName>
    </recommendedName>
</protein>
<dbReference type="InterPro" id="IPR036291">
    <property type="entry name" value="NAD(P)-bd_dom_sf"/>
</dbReference>
<dbReference type="Gene3D" id="3.90.25.10">
    <property type="entry name" value="UDP-galactose 4-epimerase, domain 1"/>
    <property type="match status" value="1"/>
</dbReference>
<dbReference type="SUPFAM" id="SSF53448">
    <property type="entry name" value="Nucleotide-diphospho-sugar transferases"/>
    <property type="match status" value="1"/>
</dbReference>
<feature type="domain" description="NAD-dependent epimerase/dehydratase" evidence="4">
    <location>
        <begin position="49"/>
        <end position="286"/>
    </location>
</feature>
<accession>A0ABR2ZQB8</accession>
<keyword evidence="6" id="KW-1185">Reference proteome</keyword>
<evidence type="ECO:0008006" key="7">
    <source>
        <dbReference type="Google" id="ProtNLM"/>
    </source>
</evidence>
<dbReference type="InterPro" id="IPR001509">
    <property type="entry name" value="Epimerase_deHydtase"/>
</dbReference>
<feature type="domain" description="Glycosyltransferase 2-like" evidence="3">
    <location>
        <begin position="647"/>
        <end position="739"/>
    </location>
</feature>
<dbReference type="PANTHER" id="PTHR43000">
    <property type="entry name" value="DTDP-D-GLUCOSE 4,6-DEHYDRATASE-RELATED"/>
    <property type="match status" value="1"/>
</dbReference>
<evidence type="ECO:0000313" key="5">
    <source>
        <dbReference type="EMBL" id="KAL0063364.1"/>
    </source>
</evidence>
<organism evidence="5 6">
    <name type="scientific">Marasmius tenuissimus</name>
    <dbReference type="NCBI Taxonomy" id="585030"/>
    <lineage>
        <taxon>Eukaryota</taxon>
        <taxon>Fungi</taxon>
        <taxon>Dikarya</taxon>
        <taxon>Basidiomycota</taxon>
        <taxon>Agaricomycotina</taxon>
        <taxon>Agaricomycetes</taxon>
        <taxon>Agaricomycetidae</taxon>
        <taxon>Agaricales</taxon>
        <taxon>Marasmiineae</taxon>
        <taxon>Marasmiaceae</taxon>
        <taxon>Marasmius</taxon>
    </lineage>
</organism>
<name>A0ABR2ZQB8_9AGAR</name>
<proteinExistence type="inferred from homology"/>